<dbReference type="Gene3D" id="2.20.70.10">
    <property type="match status" value="1"/>
</dbReference>
<proteinExistence type="predicted"/>
<evidence type="ECO:0000256" key="2">
    <source>
        <dbReference type="SAM" id="MobiDB-lite"/>
    </source>
</evidence>
<comment type="caution">
    <text evidence="4">The sequence shown here is derived from an EMBL/GenBank/DDBJ whole genome shotgun (WGS) entry which is preliminary data.</text>
</comment>
<evidence type="ECO:0000313" key="4">
    <source>
        <dbReference type="EMBL" id="KAK2948941.1"/>
    </source>
</evidence>
<evidence type="ECO:0000259" key="3">
    <source>
        <dbReference type="PROSITE" id="PS50020"/>
    </source>
</evidence>
<accession>A0ABQ9XF67</accession>
<name>A0ABQ9XF67_9EUKA</name>
<dbReference type="Pfam" id="PF00397">
    <property type="entry name" value="WW"/>
    <property type="match status" value="1"/>
</dbReference>
<dbReference type="PROSITE" id="PS50020">
    <property type="entry name" value="WW_DOMAIN_2"/>
    <property type="match status" value="1"/>
</dbReference>
<evidence type="ECO:0000256" key="1">
    <source>
        <dbReference type="SAM" id="Coils"/>
    </source>
</evidence>
<feature type="compositionally biased region" description="Low complexity" evidence="2">
    <location>
        <begin position="266"/>
        <end position="280"/>
    </location>
</feature>
<dbReference type="EMBL" id="JARBJD010000166">
    <property type="protein sequence ID" value="KAK2948941.1"/>
    <property type="molecule type" value="Genomic_DNA"/>
</dbReference>
<feature type="compositionally biased region" description="Basic and acidic residues" evidence="2">
    <location>
        <begin position="191"/>
        <end position="216"/>
    </location>
</feature>
<evidence type="ECO:0000313" key="5">
    <source>
        <dbReference type="Proteomes" id="UP001281761"/>
    </source>
</evidence>
<dbReference type="InterPro" id="IPR036020">
    <property type="entry name" value="WW_dom_sf"/>
</dbReference>
<dbReference type="SUPFAM" id="SSF51045">
    <property type="entry name" value="WW domain"/>
    <property type="match status" value="1"/>
</dbReference>
<dbReference type="InterPro" id="IPR001202">
    <property type="entry name" value="WW_dom"/>
</dbReference>
<feature type="coiled-coil region" evidence="1">
    <location>
        <begin position="116"/>
        <end position="162"/>
    </location>
</feature>
<feature type="domain" description="WW" evidence="3">
    <location>
        <begin position="61"/>
        <end position="95"/>
    </location>
</feature>
<dbReference type="SMART" id="SM00456">
    <property type="entry name" value="WW"/>
    <property type="match status" value="1"/>
</dbReference>
<dbReference type="CDD" id="cd00201">
    <property type="entry name" value="WW"/>
    <property type="match status" value="1"/>
</dbReference>
<feature type="region of interest" description="Disordered" evidence="2">
    <location>
        <begin position="266"/>
        <end position="286"/>
    </location>
</feature>
<reference evidence="4 5" key="1">
    <citation type="journal article" date="2022" name="bioRxiv">
        <title>Genomics of Preaxostyla Flagellates Illuminates Evolutionary Transitions and the Path Towards Mitochondrial Loss.</title>
        <authorList>
            <person name="Novak L.V.F."/>
            <person name="Treitli S.C."/>
            <person name="Pyrih J."/>
            <person name="Halakuc P."/>
            <person name="Pipaliya S.V."/>
            <person name="Vacek V."/>
            <person name="Brzon O."/>
            <person name="Soukal P."/>
            <person name="Eme L."/>
            <person name="Dacks J.B."/>
            <person name="Karnkowska A."/>
            <person name="Elias M."/>
            <person name="Hampl V."/>
        </authorList>
    </citation>
    <scope>NUCLEOTIDE SEQUENCE [LARGE SCALE GENOMIC DNA]</scope>
    <source>
        <strain evidence="4">NAU3</strain>
        <tissue evidence="4">Gut</tissue>
    </source>
</reference>
<keyword evidence="1" id="KW-0175">Coiled coil</keyword>
<gene>
    <name evidence="4" type="ORF">BLNAU_16159</name>
</gene>
<protein>
    <recommendedName>
        <fullName evidence="3">WW domain-containing protein</fullName>
    </recommendedName>
</protein>
<dbReference type="Proteomes" id="UP001281761">
    <property type="component" value="Unassembled WGS sequence"/>
</dbReference>
<keyword evidence="5" id="KW-1185">Reference proteome</keyword>
<organism evidence="4 5">
    <name type="scientific">Blattamonas nauphoetae</name>
    <dbReference type="NCBI Taxonomy" id="2049346"/>
    <lineage>
        <taxon>Eukaryota</taxon>
        <taxon>Metamonada</taxon>
        <taxon>Preaxostyla</taxon>
        <taxon>Oxymonadida</taxon>
        <taxon>Blattamonas</taxon>
    </lineage>
</organism>
<sequence length="286" mass="32905">MKKNAAANILLDKSAALQQPGYAYGYKQAYTPQSLPLNDINRVEFKQDNSANLSEIIQRKFALPPNWTACTDQRTGQVFYVNSITGETQWERPLLAPEEMQKHVDDYKQSTKSDEEAEEMERKRLLEERINEQLRKEGYLEKLREKEEAKRYQEEIERLKREATVEDFAAVPAFGQWTLSDTPSYLKQRSDQIEAEMKNRNKEKTKSDAPKKRTGFEDEDEMSMSDSEERGEKVMKPLLPADTTQVTQPEPIPTQPTIDSIPVIILPKPKSKPKPLGLKIALSTKK</sequence>
<dbReference type="PROSITE" id="PS01159">
    <property type="entry name" value="WW_DOMAIN_1"/>
    <property type="match status" value="1"/>
</dbReference>
<feature type="region of interest" description="Disordered" evidence="2">
    <location>
        <begin position="191"/>
        <end position="233"/>
    </location>
</feature>